<dbReference type="InterPro" id="IPR000182">
    <property type="entry name" value="GNAT_dom"/>
</dbReference>
<dbReference type="Pfam" id="PF13508">
    <property type="entry name" value="Acetyltransf_7"/>
    <property type="match status" value="1"/>
</dbReference>
<evidence type="ECO:0000259" key="1">
    <source>
        <dbReference type="PROSITE" id="PS51186"/>
    </source>
</evidence>
<accession>A0ABV7KE01</accession>
<protein>
    <submittedName>
        <fullName evidence="2">GNAT family N-acetyltransferase</fullName>
        <ecNumber evidence="2">2.3.-.-</ecNumber>
    </submittedName>
</protein>
<dbReference type="EMBL" id="JBHRTK010000012">
    <property type="protein sequence ID" value="MFC3206708.1"/>
    <property type="molecule type" value="Genomic_DNA"/>
</dbReference>
<keyword evidence="3" id="KW-1185">Reference proteome</keyword>
<feature type="domain" description="N-acetyltransferase" evidence="1">
    <location>
        <begin position="9"/>
        <end position="147"/>
    </location>
</feature>
<gene>
    <name evidence="2" type="ORF">ACFOHJ_10835</name>
</gene>
<dbReference type="CDD" id="cd04301">
    <property type="entry name" value="NAT_SF"/>
    <property type="match status" value="1"/>
</dbReference>
<proteinExistence type="predicted"/>
<dbReference type="PROSITE" id="PS51186">
    <property type="entry name" value="GNAT"/>
    <property type="match status" value="1"/>
</dbReference>
<keyword evidence="2" id="KW-0012">Acyltransferase</keyword>
<evidence type="ECO:0000313" key="2">
    <source>
        <dbReference type="EMBL" id="MFC3206708.1"/>
    </source>
</evidence>
<keyword evidence="2" id="KW-0808">Transferase</keyword>
<dbReference type="InterPro" id="IPR016181">
    <property type="entry name" value="Acyl_CoA_acyltransferase"/>
</dbReference>
<dbReference type="EC" id="2.3.-.-" evidence="2"/>
<dbReference type="PANTHER" id="PTHR43617">
    <property type="entry name" value="L-AMINO ACID N-ACETYLTRANSFERASE"/>
    <property type="match status" value="1"/>
</dbReference>
<dbReference type="GO" id="GO:0016746">
    <property type="term" value="F:acyltransferase activity"/>
    <property type="evidence" value="ECO:0007669"/>
    <property type="project" value="UniProtKB-KW"/>
</dbReference>
<name>A0ABV7KE01_9HYPH</name>
<dbReference type="InterPro" id="IPR050276">
    <property type="entry name" value="MshD_Acetyltransferase"/>
</dbReference>
<dbReference type="SUPFAM" id="SSF55729">
    <property type="entry name" value="Acyl-CoA N-acyltransferases (Nat)"/>
    <property type="match status" value="1"/>
</dbReference>
<dbReference type="RefSeq" id="WP_378220520.1">
    <property type="nucleotide sequence ID" value="NZ_JBHRTK010000012.1"/>
</dbReference>
<sequence>MTVDHPETIALRRAAAPDAAAIAQVLRRSLDSLQEQPCRSAEEDLAFVREAVLAHRTVTVAQASGSIVGFIATHGAWIDLLYVDPKWTGRGIGSRLLAAANLPQAKLYCFRSNRRACRFYERHGFRAQAHSGGAGARQGLPDVLYVRTSR</sequence>
<dbReference type="Proteomes" id="UP001595583">
    <property type="component" value="Unassembled WGS sequence"/>
</dbReference>
<evidence type="ECO:0000313" key="3">
    <source>
        <dbReference type="Proteomes" id="UP001595583"/>
    </source>
</evidence>
<reference evidence="3" key="1">
    <citation type="journal article" date="2019" name="Int. J. Syst. Evol. Microbiol.">
        <title>The Global Catalogue of Microorganisms (GCM) 10K type strain sequencing project: providing services to taxonomists for standard genome sequencing and annotation.</title>
        <authorList>
            <consortium name="The Broad Institute Genomics Platform"/>
            <consortium name="The Broad Institute Genome Sequencing Center for Infectious Disease"/>
            <person name="Wu L."/>
            <person name="Ma J."/>
        </authorList>
    </citation>
    <scope>NUCLEOTIDE SEQUENCE [LARGE SCALE GENOMIC DNA]</scope>
    <source>
        <strain evidence="3">KCTC 52165</strain>
    </source>
</reference>
<organism evidence="2 3">
    <name type="scientific">Aquamicrobium soli</name>
    <dbReference type="NCBI Taxonomy" id="1811518"/>
    <lineage>
        <taxon>Bacteria</taxon>
        <taxon>Pseudomonadati</taxon>
        <taxon>Pseudomonadota</taxon>
        <taxon>Alphaproteobacteria</taxon>
        <taxon>Hyphomicrobiales</taxon>
        <taxon>Phyllobacteriaceae</taxon>
        <taxon>Aquamicrobium</taxon>
    </lineage>
</organism>
<dbReference type="Gene3D" id="3.40.630.30">
    <property type="match status" value="1"/>
</dbReference>
<comment type="caution">
    <text evidence="2">The sequence shown here is derived from an EMBL/GenBank/DDBJ whole genome shotgun (WGS) entry which is preliminary data.</text>
</comment>